<organism evidence="2 3">
    <name type="scientific">Thioalkalivibrio nitratireducens (strain DSM 14787 / UNIQEM 213 / ALEN2)</name>
    <dbReference type="NCBI Taxonomy" id="1255043"/>
    <lineage>
        <taxon>Bacteria</taxon>
        <taxon>Pseudomonadati</taxon>
        <taxon>Pseudomonadota</taxon>
        <taxon>Gammaproteobacteria</taxon>
        <taxon>Chromatiales</taxon>
        <taxon>Ectothiorhodospiraceae</taxon>
        <taxon>Thioalkalivibrio</taxon>
    </lineage>
</organism>
<feature type="region of interest" description="Disordered" evidence="1">
    <location>
        <begin position="1"/>
        <end position="37"/>
    </location>
</feature>
<dbReference type="KEGG" id="tni:TVNIR_0296"/>
<dbReference type="HOGENOM" id="CLU_3349836_0_0_6"/>
<dbReference type="Proteomes" id="UP000010809">
    <property type="component" value="Chromosome"/>
</dbReference>
<keyword evidence="3" id="KW-1185">Reference proteome</keyword>
<name>L0DSN6_THIND</name>
<evidence type="ECO:0000313" key="3">
    <source>
        <dbReference type="Proteomes" id="UP000010809"/>
    </source>
</evidence>
<dbReference type="AlphaFoldDB" id="L0DSN6"/>
<reference evidence="2" key="1">
    <citation type="submission" date="2015-12" db="EMBL/GenBank/DDBJ databases">
        <authorList>
            <person name="Tikhonova T.V."/>
            <person name="Pavlov A.R."/>
            <person name="Beletsky A.V."/>
            <person name="Mardanov A.V."/>
            <person name="Sorokin D.Y."/>
            <person name="Ravin N.V."/>
            <person name="Popov V.O."/>
        </authorList>
    </citation>
    <scope>NUCLEOTIDE SEQUENCE</scope>
    <source>
        <strain evidence="2">DSM 14787</strain>
    </source>
</reference>
<evidence type="ECO:0000313" key="2">
    <source>
        <dbReference type="EMBL" id="AGA32007.1"/>
    </source>
</evidence>
<gene>
    <name evidence="2" type="ordered locus">TVNIR_0296</name>
</gene>
<protein>
    <submittedName>
        <fullName evidence="2">Uncharacterized protein</fullName>
    </submittedName>
</protein>
<dbReference type="PATRIC" id="fig|1255043.3.peg.296"/>
<feature type="compositionally biased region" description="Basic and acidic residues" evidence="1">
    <location>
        <begin position="15"/>
        <end position="37"/>
    </location>
</feature>
<accession>L0DSN6</accession>
<proteinExistence type="predicted"/>
<evidence type="ECO:0000256" key="1">
    <source>
        <dbReference type="SAM" id="MobiDB-lite"/>
    </source>
</evidence>
<sequence length="37" mass="4160">MGQVATGRPSALRRPARELRDRRPIAEVADRATELSR</sequence>
<dbReference type="EMBL" id="CP003989">
    <property type="protein sequence ID" value="AGA32007.1"/>
    <property type="molecule type" value="Genomic_DNA"/>
</dbReference>